<keyword evidence="12" id="KW-0472">Membrane</keyword>
<dbReference type="InterPro" id="IPR036641">
    <property type="entry name" value="HPT_dom_sf"/>
</dbReference>
<evidence type="ECO:0000313" key="20">
    <source>
        <dbReference type="Proteomes" id="UP000184462"/>
    </source>
</evidence>
<dbReference type="Gene3D" id="3.30.565.10">
    <property type="entry name" value="Histidine kinase-like ATPase, C-terminal domain"/>
    <property type="match status" value="1"/>
</dbReference>
<evidence type="ECO:0000259" key="18">
    <source>
        <dbReference type="PROSITE" id="PS50894"/>
    </source>
</evidence>
<dbReference type="AlphaFoldDB" id="A0A1M4VDL3"/>
<dbReference type="PANTHER" id="PTHR43047:SF64">
    <property type="entry name" value="HISTIDINE KINASE CONTAINING CHEY-HOMOLOGOUS RECEIVER DOMAIN AND PAS DOMAIN-RELATED"/>
    <property type="match status" value="1"/>
</dbReference>
<gene>
    <name evidence="19" type="ORF">SAMN05444278_1047</name>
</gene>
<keyword evidence="11" id="KW-1133">Transmembrane helix</keyword>
<evidence type="ECO:0000256" key="1">
    <source>
        <dbReference type="ARBA" id="ARBA00000085"/>
    </source>
</evidence>
<dbReference type="InterPro" id="IPR035965">
    <property type="entry name" value="PAS-like_dom_sf"/>
</dbReference>
<evidence type="ECO:0000256" key="2">
    <source>
        <dbReference type="ARBA" id="ARBA00004429"/>
    </source>
</evidence>
<dbReference type="PANTHER" id="PTHR43047">
    <property type="entry name" value="TWO-COMPONENT HISTIDINE PROTEIN KINASE"/>
    <property type="match status" value="1"/>
</dbReference>
<dbReference type="Gene3D" id="3.30.450.20">
    <property type="entry name" value="PAS domain"/>
    <property type="match status" value="1"/>
</dbReference>
<evidence type="ECO:0000259" key="16">
    <source>
        <dbReference type="PROSITE" id="PS50110"/>
    </source>
</evidence>
<evidence type="ECO:0000256" key="4">
    <source>
        <dbReference type="ARBA" id="ARBA00022475"/>
    </source>
</evidence>
<keyword evidence="8" id="KW-0812">Transmembrane</keyword>
<sequence length="959" mass="109499">MLNPIHEKEIILELTFAIKATSKETLFKETLPFYVKKLNCLSAFILEEDKINVASGAVFPKAFLQDLDLEQVKHIIQEECLKELYFCCSRINKLHYSIFKLTNFGYFVLVRNQPISPNFCKSLIPVFQFYANALENAEIAEEKNRIQTQIDQEIAIQNLLIKMASTYVNIDLKDIESNIQNSLTEIGAFVNADRSYIFNYDKELKTSSNTYEWCSEGISPEIDNLQNIPTSEIPDWINKHKLGQAFVVEDVSKLPDGGEYCLKNILSSQGIKSLITLPLVYKSNLMGFVGFDSVKQIRTYTNKEKSLLQLFAELLVNIQLRKEAQEKLKYQEQKYQSLLENVEIGLIEVDNHFNVEFINETSTKLFGYTIDEVEGKNAIEQFIPVDNQDYLMRALNKLEPNQNLNLELDAFTKDRFKRSILISLGTKNNIYGEKTGIIGAFIDNTKQKKLEKQLIKAKKVAEVAANEKEKFLANISHEMRTPLNVINGNINELINYKNKTEDRKTLLNQTINASSYLLNLVNNVLDLAKIKAGKVSLDSSNFNLKDLCQNTFTILAFLAKKNNNQYFFNFDEQLNIDVHSDATKISQVLVNFLNNALKFTNNGSVKFSVKCLQKNENYVDVLFSIKDDGIGIEKKFLNDIFSEFSREKNSNENSGTGLGMPISKNIIDLLNGKIKIESQKNKGTLIELFLNLKTAEKQSRKKKEHKKFDLLREKNILLVEDNQMNALIAKRILEREKANISLAKNGLEAIEALKEKNNTYDLILMDIQMPIMDGIKATKIIRNKLSLTTPIIAITANVFKTDLDSYINKGINKIITKPFTEKKLLETCTSIFVNKPKDTEQNEDPKINIDYNLKNLNEIAAGDSNFIDELLSTFQILIKETVTKLDQAYLSKNVSLIKNALHKIKPSISDLMLDELLEKIKLVENSDDLEVIEYQSNLIKIALIKLEKNISNKHQSGKN</sequence>
<dbReference type="SUPFAM" id="SSF47384">
    <property type="entry name" value="Homodimeric domain of signal transducing histidine kinase"/>
    <property type="match status" value="1"/>
</dbReference>
<dbReference type="InterPro" id="IPR001789">
    <property type="entry name" value="Sig_transdc_resp-reg_receiver"/>
</dbReference>
<proteinExistence type="predicted"/>
<evidence type="ECO:0000256" key="9">
    <source>
        <dbReference type="ARBA" id="ARBA00022777"/>
    </source>
</evidence>
<dbReference type="InterPro" id="IPR003594">
    <property type="entry name" value="HATPase_dom"/>
</dbReference>
<keyword evidence="4" id="KW-1003">Cell membrane</keyword>
<dbReference type="SUPFAM" id="SSF52172">
    <property type="entry name" value="CheY-like"/>
    <property type="match status" value="1"/>
</dbReference>
<dbReference type="SMART" id="SM00091">
    <property type="entry name" value="PAS"/>
    <property type="match status" value="1"/>
</dbReference>
<evidence type="ECO:0000259" key="15">
    <source>
        <dbReference type="PROSITE" id="PS50109"/>
    </source>
</evidence>
<dbReference type="PROSITE" id="PS50110">
    <property type="entry name" value="RESPONSE_REGULATORY"/>
    <property type="match status" value="1"/>
</dbReference>
<dbReference type="RefSeq" id="WP_073192725.1">
    <property type="nucleotide sequence ID" value="NZ_FQTW01000004.1"/>
</dbReference>
<dbReference type="Gene3D" id="1.20.120.160">
    <property type="entry name" value="HPT domain"/>
    <property type="match status" value="1"/>
</dbReference>
<feature type="modified residue" description="Phosphohistidine" evidence="13">
    <location>
        <position position="902"/>
    </location>
</feature>
<dbReference type="STRING" id="1155689.SAMN05444278_1047"/>
<evidence type="ECO:0000256" key="14">
    <source>
        <dbReference type="PROSITE-ProRule" id="PRU00169"/>
    </source>
</evidence>
<dbReference type="EMBL" id="FQTW01000004">
    <property type="protein sequence ID" value="SHE67104.1"/>
    <property type="molecule type" value="Genomic_DNA"/>
</dbReference>
<dbReference type="CDD" id="cd00082">
    <property type="entry name" value="HisKA"/>
    <property type="match status" value="1"/>
</dbReference>
<evidence type="ECO:0000256" key="7">
    <source>
        <dbReference type="ARBA" id="ARBA00022679"/>
    </source>
</evidence>
<feature type="domain" description="Histidine kinase" evidence="15">
    <location>
        <begin position="474"/>
        <end position="694"/>
    </location>
</feature>
<dbReference type="Pfam" id="PF02518">
    <property type="entry name" value="HATPase_c"/>
    <property type="match status" value="1"/>
</dbReference>
<keyword evidence="10" id="KW-0547">Nucleotide-binding</keyword>
<dbReference type="Gene3D" id="3.30.450.40">
    <property type="match status" value="1"/>
</dbReference>
<dbReference type="SMART" id="SM00387">
    <property type="entry name" value="HATPase_c"/>
    <property type="match status" value="1"/>
</dbReference>
<keyword evidence="9" id="KW-0418">Kinase</keyword>
<dbReference type="CDD" id="cd00130">
    <property type="entry name" value="PAS"/>
    <property type="match status" value="1"/>
</dbReference>
<dbReference type="OrthoDB" id="9811889at2"/>
<reference evidence="19 20" key="1">
    <citation type="submission" date="2016-11" db="EMBL/GenBank/DDBJ databases">
        <authorList>
            <person name="Jaros S."/>
            <person name="Januszkiewicz K."/>
            <person name="Wedrychowicz H."/>
        </authorList>
    </citation>
    <scope>NUCLEOTIDE SEQUENCE [LARGE SCALE GENOMIC DNA]</scope>
    <source>
        <strain evidence="19 20">DSM 25661</strain>
    </source>
</reference>
<dbReference type="PRINTS" id="PR00344">
    <property type="entry name" value="BCTRLSENSOR"/>
</dbReference>
<keyword evidence="5" id="KW-0997">Cell inner membrane</keyword>
<keyword evidence="20" id="KW-1185">Reference proteome</keyword>
<dbReference type="PROSITE" id="PS50894">
    <property type="entry name" value="HPT"/>
    <property type="match status" value="1"/>
</dbReference>
<dbReference type="GO" id="GO:0000155">
    <property type="term" value="F:phosphorelay sensor kinase activity"/>
    <property type="evidence" value="ECO:0007669"/>
    <property type="project" value="InterPro"/>
</dbReference>
<accession>A0A1M4VDL3</accession>
<dbReference type="InterPro" id="IPR036890">
    <property type="entry name" value="HATPase_C_sf"/>
</dbReference>
<dbReference type="SUPFAM" id="SSF55874">
    <property type="entry name" value="ATPase domain of HSP90 chaperone/DNA topoisomerase II/histidine kinase"/>
    <property type="match status" value="1"/>
</dbReference>
<evidence type="ECO:0000256" key="13">
    <source>
        <dbReference type="PROSITE-ProRule" id="PRU00110"/>
    </source>
</evidence>
<evidence type="ECO:0000256" key="12">
    <source>
        <dbReference type="ARBA" id="ARBA00023136"/>
    </source>
</evidence>
<dbReference type="PROSITE" id="PS50112">
    <property type="entry name" value="PAS"/>
    <property type="match status" value="1"/>
</dbReference>
<dbReference type="Pfam" id="PF00072">
    <property type="entry name" value="Response_reg"/>
    <property type="match status" value="1"/>
</dbReference>
<evidence type="ECO:0000313" key="19">
    <source>
        <dbReference type="EMBL" id="SHE67104.1"/>
    </source>
</evidence>
<dbReference type="SUPFAM" id="SSF47226">
    <property type="entry name" value="Histidine-containing phosphotransfer domain, HPT domain"/>
    <property type="match status" value="1"/>
</dbReference>
<feature type="domain" description="Response regulatory" evidence="16">
    <location>
        <begin position="715"/>
        <end position="832"/>
    </location>
</feature>
<evidence type="ECO:0000256" key="10">
    <source>
        <dbReference type="ARBA" id="ARBA00022840"/>
    </source>
</evidence>
<comment type="catalytic activity">
    <reaction evidence="1">
        <text>ATP + protein L-histidine = ADP + protein N-phospho-L-histidine.</text>
        <dbReference type="EC" id="2.7.13.3"/>
    </reaction>
</comment>
<evidence type="ECO:0000256" key="5">
    <source>
        <dbReference type="ARBA" id="ARBA00022519"/>
    </source>
</evidence>
<dbReference type="SUPFAM" id="SSF55781">
    <property type="entry name" value="GAF domain-like"/>
    <property type="match status" value="1"/>
</dbReference>
<evidence type="ECO:0000256" key="6">
    <source>
        <dbReference type="ARBA" id="ARBA00022553"/>
    </source>
</evidence>
<keyword evidence="7" id="KW-0808">Transferase</keyword>
<dbReference type="Pfam" id="PF01590">
    <property type="entry name" value="GAF"/>
    <property type="match status" value="1"/>
</dbReference>
<dbReference type="Gene3D" id="1.10.287.130">
    <property type="match status" value="1"/>
</dbReference>
<organism evidence="19 20">
    <name type="scientific">Psychroflexus salarius</name>
    <dbReference type="NCBI Taxonomy" id="1155689"/>
    <lineage>
        <taxon>Bacteria</taxon>
        <taxon>Pseudomonadati</taxon>
        <taxon>Bacteroidota</taxon>
        <taxon>Flavobacteriia</taxon>
        <taxon>Flavobacteriales</taxon>
        <taxon>Flavobacteriaceae</taxon>
        <taxon>Psychroflexus</taxon>
    </lineage>
</organism>
<evidence type="ECO:0000256" key="11">
    <source>
        <dbReference type="ARBA" id="ARBA00022989"/>
    </source>
</evidence>
<dbReference type="PROSITE" id="PS50109">
    <property type="entry name" value="HIS_KIN"/>
    <property type="match status" value="1"/>
</dbReference>
<dbReference type="Proteomes" id="UP000184462">
    <property type="component" value="Unassembled WGS sequence"/>
</dbReference>
<dbReference type="SMART" id="SM00448">
    <property type="entry name" value="REC"/>
    <property type="match status" value="1"/>
</dbReference>
<feature type="domain" description="PAS" evidence="17">
    <location>
        <begin position="331"/>
        <end position="402"/>
    </location>
</feature>
<dbReference type="InterPro" id="IPR029016">
    <property type="entry name" value="GAF-like_dom_sf"/>
</dbReference>
<dbReference type="SMART" id="SM00065">
    <property type="entry name" value="GAF"/>
    <property type="match status" value="1"/>
</dbReference>
<protein>
    <recommendedName>
        <fullName evidence="3">histidine kinase</fullName>
        <ecNumber evidence="3">2.7.13.3</ecNumber>
    </recommendedName>
</protein>
<dbReference type="InterPro" id="IPR004358">
    <property type="entry name" value="Sig_transdc_His_kin-like_C"/>
</dbReference>
<dbReference type="InterPro" id="IPR036097">
    <property type="entry name" value="HisK_dim/P_sf"/>
</dbReference>
<evidence type="ECO:0000256" key="8">
    <source>
        <dbReference type="ARBA" id="ARBA00022692"/>
    </source>
</evidence>
<comment type="subcellular location">
    <subcellularLocation>
        <location evidence="2">Cell inner membrane</location>
        <topology evidence="2">Multi-pass membrane protein</topology>
    </subcellularLocation>
</comment>
<dbReference type="InterPro" id="IPR011006">
    <property type="entry name" value="CheY-like_superfamily"/>
</dbReference>
<keyword evidence="10" id="KW-0067">ATP-binding</keyword>
<dbReference type="SUPFAM" id="SSF55785">
    <property type="entry name" value="PYP-like sensor domain (PAS domain)"/>
    <property type="match status" value="1"/>
</dbReference>
<evidence type="ECO:0000259" key="17">
    <source>
        <dbReference type="PROSITE" id="PS50112"/>
    </source>
</evidence>
<dbReference type="InterPro" id="IPR008207">
    <property type="entry name" value="Sig_transdc_His_kin_Hpt_dom"/>
</dbReference>
<feature type="domain" description="HPt" evidence="18">
    <location>
        <begin position="863"/>
        <end position="956"/>
    </location>
</feature>
<feature type="modified residue" description="4-aspartylphosphate" evidence="14">
    <location>
        <position position="766"/>
    </location>
</feature>
<dbReference type="InterPro" id="IPR003018">
    <property type="entry name" value="GAF"/>
</dbReference>
<dbReference type="CDD" id="cd17546">
    <property type="entry name" value="REC_hyHK_CKI1_RcsC-like"/>
    <property type="match status" value="1"/>
</dbReference>
<dbReference type="GO" id="GO:0005886">
    <property type="term" value="C:plasma membrane"/>
    <property type="evidence" value="ECO:0007669"/>
    <property type="project" value="UniProtKB-SubCell"/>
</dbReference>
<name>A0A1M4VDL3_9FLAO</name>
<dbReference type="InterPro" id="IPR003661">
    <property type="entry name" value="HisK_dim/P_dom"/>
</dbReference>
<dbReference type="Gene3D" id="3.40.50.2300">
    <property type="match status" value="1"/>
</dbReference>
<dbReference type="Pfam" id="PF00512">
    <property type="entry name" value="HisKA"/>
    <property type="match status" value="1"/>
</dbReference>
<keyword evidence="6 14" id="KW-0597">Phosphoprotein</keyword>
<dbReference type="SMART" id="SM00388">
    <property type="entry name" value="HisKA"/>
    <property type="match status" value="1"/>
</dbReference>
<dbReference type="InterPro" id="IPR005467">
    <property type="entry name" value="His_kinase_dom"/>
</dbReference>
<dbReference type="NCBIfam" id="TIGR00229">
    <property type="entry name" value="sensory_box"/>
    <property type="match status" value="1"/>
</dbReference>
<dbReference type="EC" id="2.7.13.3" evidence="3"/>
<dbReference type="Pfam" id="PF13426">
    <property type="entry name" value="PAS_9"/>
    <property type="match status" value="1"/>
</dbReference>
<dbReference type="InterPro" id="IPR000014">
    <property type="entry name" value="PAS"/>
</dbReference>
<evidence type="ECO:0000256" key="3">
    <source>
        <dbReference type="ARBA" id="ARBA00012438"/>
    </source>
</evidence>